<dbReference type="Pfam" id="PF12391">
    <property type="entry name" value="PCDO_beta_N"/>
    <property type="match status" value="1"/>
</dbReference>
<dbReference type="Gene3D" id="2.60.130.10">
    <property type="entry name" value="Aromatic compound dioxygenase"/>
    <property type="match status" value="1"/>
</dbReference>
<dbReference type="Proteomes" id="UP001208690">
    <property type="component" value="Unassembled WGS sequence"/>
</dbReference>
<gene>
    <name evidence="6" type="primary">pcaH</name>
    <name evidence="6" type="ORF">MUB52_05215</name>
</gene>
<dbReference type="RefSeq" id="WP_263843154.1">
    <property type="nucleotide sequence ID" value="NZ_JALIEB010000003.1"/>
</dbReference>
<evidence type="ECO:0000256" key="3">
    <source>
        <dbReference type="ARBA" id="ARBA00023002"/>
    </source>
</evidence>
<dbReference type="EC" id="1.13.11.3" evidence="6"/>
<dbReference type="PANTHER" id="PTHR33711">
    <property type="entry name" value="DIOXYGENASE, PUTATIVE (AFU_ORTHOLOGUE AFUA_2G02910)-RELATED"/>
    <property type="match status" value="1"/>
</dbReference>
<dbReference type="InterPro" id="IPR024756">
    <property type="entry name" value="PCDO_beta_N"/>
</dbReference>
<accession>A0ABT3BB75</accession>
<evidence type="ECO:0000256" key="1">
    <source>
        <dbReference type="ARBA" id="ARBA00007825"/>
    </source>
</evidence>
<dbReference type="InterPro" id="IPR050770">
    <property type="entry name" value="Intradiol_RC_Dioxygenase"/>
</dbReference>
<dbReference type="PROSITE" id="PS00083">
    <property type="entry name" value="INTRADIOL_DIOXYGENAS"/>
    <property type="match status" value="1"/>
</dbReference>
<evidence type="ECO:0000259" key="5">
    <source>
        <dbReference type="PROSITE" id="PS00083"/>
    </source>
</evidence>
<dbReference type="InterPro" id="IPR015889">
    <property type="entry name" value="Intradiol_dOase_core"/>
</dbReference>
<keyword evidence="2" id="KW-0223">Dioxygenase</keyword>
<proteinExistence type="inferred from homology"/>
<dbReference type="InterPro" id="IPR012785">
    <property type="entry name" value="Protocat_dOase_b"/>
</dbReference>
<reference evidence="6 7" key="1">
    <citation type="submission" date="2022-04" db="EMBL/GenBank/DDBJ databases">
        <title>Roseobacter sp. WL0113 is a bacterium isolated from neritic sediment.</title>
        <authorList>
            <person name="Wang L."/>
            <person name="He W."/>
            <person name="Zhang D.-F."/>
        </authorList>
    </citation>
    <scope>NUCLEOTIDE SEQUENCE [LARGE SCALE GENOMIC DNA]</scope>
    <source>
        <strain evidence="6 7">WL0113</strain>
    </source>
</reference>
<dbReference type="SUPFAM" id="SSF49482">
    <property type="entry name" value="Aromatic compound dioxygenase"/>
    <property type="match status" value="1"/>
</dbReference>
<dbReference type="NCBIfam" id="TIGR02422">
    <property type="entry name" value="protocat_beta"/>
    <property type="match status" value="1"/>
</dbReference>
<keyword evidence="3 6" id="KW-0560">Oxidoreductase</keyword>
<dbReference type="EMBL" id="JALIEB010000003">
    <property type="protein sequence ID" value="MCV3270822.1"/>
    <property type="molecule type" value="Genomic_DNA"/>
</dbReference>
<evidence type="ECO:0000313" key="6">
    <source>
        <dbReference type="EMBL" id="MCV3270822.1"/>
    </source>
</evidence>
<dbReference type="InterPro" id="IPR000627">
    <property type="entry name" value="Intradiol_dOase_C"/>
</dbReference>
<evidence type="ECO:0000256" key="4">
    <source>
        <dbReference type="SAM" id="MobiDB-lite"/>
    </source>
</evidence>
<dbReference type="Pfam" id="PF00775">
    <property type="entry name" value="Dioxygenase_C"/>
    <property type="match status" value="1"/>
</dbReference>
<organism evidence="6 7">
    <name type="scientific">Roseobacter sinensis</name>
    <dbReference type="NCBI Taxonomy" id="2931391"/>
    <lineage>
        <taxon>Bacteria</taxon>
        <taxon>Pseudomonadati</taxon>
        <taxon>Pseudomonadota</taxon>
        <taxon>Alphaproteobacteria</taxon>
        <taxon>Rhodobacterales</taxon>
        <taxon>Roseobacteraceae</taxon>
        <taxon>Roseobacter</taxon>
    </lineage>
</organism>
<comment type="caution">
    <text evidence="6">The sequence shown here is derived from an EMBL/GenBank/DDBJ whole genome shotgun (WGS) entry which is preliminary data.</text>
</comment>
<sequence>MTDLKGGMIPRDWRHQPPAFTPDYKSSRLRSPKLPKLSMPSTPSEDSGPVFTREILGPLDDDLTLNHAAPGEMAIGPRIIVHGQVKDEMGRGVPGALLEIWQANAGGRYRHKNDGYLAPLDPNFGGCGRAITDDEGGYRFHTVLPGPYPWPNGANDWRPAHIHFSVFGQSFAQRLVTQMYFEGDPLIWRCPIVATIPDRAAIERLIAPLDMAATVPFDARAYRFDLLLRGRHASPFENRPEGL</sequence>
<feature type="domain" description="Intradiol ring-cleavage dioxygenases" evidence="5">
    <location>
        <begin position="81"/>
        <end position="109"/>
    </location>
</feature>
<protein>
    <submittedName>
        <fullName evidence="6">Protocatechuate 3,4-dioxygenase subunit beta</fullName>
        <ecNumber evidence="6">1.13.11.3</ecNumber>
    </submittedName>
</protein>
<evidence type="ECO:0000256" key="2">
    <source>
        <dbReference type="ARBA" id="ARBA00022964"/>
    </source>
</evidence>
<dbReference type="GO" id="GO:0018578">
    <property type="term" value="F:protocatechuate 3,4-dioxygenase activity"/>
    <property type="evidence" value="ECO:0007669"/>
    <property type="project" value="UniProtKB-EC"/>
</dbReference>
<evidence type="ECO:0000313" key="7">
    <source>
        <dbReference type="Proteomes" id="UP001208690"/>
    </source>
</evidence>
<comment type="similarity">
    <text evidence="1">Belongs to the intradiol ring-cleavage dioxygenase family.</text>
</comment>
<feature type="region of interest" description="Disordered" evidence="4">
    <location>
        <begin position="1"/>
        <end position="50"/>
    </location>
</feature>
<dbReference type="PANTHER" id="PTHR33711:SF10">
    <property type="entry name" value="INTRADIOL RING-CLEAVAGE DIOXYGENASES DOMAIN-CONTAINING PROTEIN"/>
    <property type="match status" value="1"/>
</dbReference>
<name>A0ABT3BB75_9RHOB</name>
<keyword evidence="7" id="KW-1185">Reference proteome</keyword>